<dbReference type="PROSITE" id="PS00518">
    <property type="entry name" value="ZF_RING_1"/>
    <property type="match status" value="1"/>
</dbReference>
<dbReference type="PROSITE" id="PS50089">
    <property type="entry name" value="ZF_RING_2"/>
    <property type="match status" value="1"/>
</dbReference>
<feature type="region of interest" description="Disordered" evidence="8">
    <location>
        <begin position="472"/>
        <end position="496"/>
    </location>
</feature>
<keyword evidence="3 6" id="KW-0863">Zinc-finger</keyword>
<feature type="domain" description="RING-type" evidence="9">
    <location>
        <begin position="19"/>
        <end position="59"/>
    </location>
</feature>
<dbReference type="SMART" id="SM00184">
    <property type="entry name" value="RING"/>
    <property type="match status" value="1"/>
</dbReference>
<evidence type="ECO:0000313" key="11">
    <source>
        <dbReference type="Proteomes" id="UP001153737"/>
    </source>
</evidence>
<reference evidence="10" key="1">
    <citation type="submission" date="2022-01" db="EMBL/GenBank/DDBJ databases">
        <authorList>
            <person name="King R."/>
        </authorList>
    </citation>
    <scope>NUCLEOTIDE SEQUENCE</scope>
</reference>
<dbReference type="CDD" id="cd17082">
    <property type="entry name" value="RAWUL_PCGF2_like"/>
    <property type="match status" value="1"/>
</dbReference>
<dbReference type="InterPro" id="IPR032443">
    <property type="entry name" value="RAWUL"/>
</dbReference>
<dbReference type="EMBL" id="OU896708">
    <property type="protein sequence ID" value="CAH1155546.1"/>
    <property type="molecule type" value="Genomic_DNA"/>
</dbReference>
<feature type="compositionally biased region" description="Basic and acidic residues" evidence="8">
    <location>
        <begin position="486"/>
        <end position="496"/>
    </location>
</feature>
<dbReference type="Proteomes" id="UP001153737">
    <property type="component" value="Chromosome 2"/>
</dbReference>
<evidence type="ECO:0000256" key="1">
    <source>
        <dbReference type="ARBA" id="ARBA00004123"/>
    </source>
</evidence>
<dbReference type="AlphaFoldDB" id="A0A9P0DRP6"/>
<dbReference type="GO" id="GO:0035102">
    <property type="term" value="C:PRC1 complex"/>
    <property type="evidence" value="ECO:0007669"/>
    <property type="project" value="TreeGrafter"/>
</dbReference>
<keyword evidence="5" id="KW-0539">Nucleus</keyword>
<feature type="region of interest" description="Disordered" evidence="8">
    <location>
        <begin position="755"/>
        <end position="798"/>
    </location>
</feature>
<feature type="compositionally biased region" description="Polar residues" evidence="8">
    <location>
        <begin position="771"/>
        <end position="780"/>
    </location>
</feature>
<evidence type="ECO:0000256" key="2">
    <source>
        <dbReference type="ARBA" id="ARBA00022723"/>
    </source>
</evidence>
<protein>
    <recommendedName>
        <fullName evidence="9">RING-type domain-containing protein</fullName>
    </recommendedName>
</protein>
<dbReference type="Pfam" id="PF16207">
    <property type="entry name" value="RAWUL"/>
    <property type="match status" value="1"/>
</dbReference>
<dbReference type="Gene3D" id="3.10.20.90">
    <property type="entry name" value="Phosphatidylinositol 3-kinase Catalytic Subunit, Chain A, domain 1"/>
    <property type="match status" value="1"/>
</dbReference>
<gene>
    <name evidence="10" type="ORF">PHAECO_LOCUS6220</name>
</gene>
<evidence type="ECO:0000256" key="8">
    <source>
        <dbReference type="SAM" id="MobiDB-lite"/>
    </source>
</evidence>
<name>A0A9P0DRP6_PHACE</name>
<dbReference type="FunFam" id="3.30.40.10:FF:000033">
    <property type="entry name" value="Polycomb group RING finger protein 3"/>
    <property type="match status" value="1"/>
</dbReference>
<keyword evidence="7" id="KW-0175">Coiled coil</keyword>
<feature type="compositionally biased region" description="Polar residues" evidence="8">
    <location>
        <begin position="986"/>
        <end position="997"/>
    </location>
</feature>
<feature type="region of interest" description="Disordered" evidence="8">
    <location>
        <begin position="370"/>
        <end position="393"/>
    </location>
</feature>
<reference evidence="10" key="2">
    <citation type="submission" date="2022-10" db="EMBL/GenBank/DDBJ databases">
        <authorList>
            <consortium name="ENA_rothamsted_submissions"/>
            <consortium name="culmorum"/>
            <person name="King R."/>
        </authorList>
    </citation>
    <scope>NUCLEOTIDE SEQUENCE</scope>
</reference>
<accession>A0A9P0DRP6</accession>
<comment type="subcellular location">
    <subcellularLocation>
        <location evidence="1">Nucleus</location>
    </subcellularLocation>
</comment>
<organism evidence="10 11">
    <name type="scientific">Phaedon cochleariae</name>
    <name type="common">Mustard beetle</name>
    <dbReference type="NCBI Taxonomy" id="80249"/>
    <lineage>
        <taxon>Eukaryota</taxon>
        <taxon>Metazoa</taxon>
        <taxon>Ecdysozoa</taxon>
        <taxon>Arthropoda</taxon>
        <taxon>Hexapoda</taxon>
        <taxon>Insecta</taxon>
        <taxon>Pterygota</taxon>
        <taxon>Neoptera</taxon>
        <taxon>Endopterygota</taxon>
        <taxon>Coleoptera</taxon>
        <taxon>Polyphaga</taxon>
        <taxon>Cucujiformia</taxon>
        <taxon>Chrysomeloidea</taxon>
        <taxon>Chrysomelidae</taxon>
        <taxon>Chrysomelinae</taxon>
        <taxon>Chrysomelini</taxon>
        <taxon>Phaedon</taxon>
    </lineage>
</organism>
<dbReference type="InterPro" id="IPR017907">
    <property type="entry name" value="Znf_RING_CS"/>
</dbReference>
<dbReference type="GO" id="GO:0000122">
    <property type="term" value="P:negative regulation of transcription by RNA polymerase II"/>
    <property type="evidence" value="ECO:0007669"/>
    <property type="project" value="TreeGrafter"/>
</dbReference>
<sequence>MSQERSKMLTRDLNSIITCRLCEGYLIDATALTECFHVFCRGCILRYFENSKTGCPTCNTVYKKKSQVYFRADPQTQSLVYKLVPSLYAREMQRREDFYRSTGLRASSSCSDDSVIDRERDMINDQEEMISKYVGDKALFLSPDDSVSLSLEYYQAHLDIDKQEKAPEVLKTPDNSEVVKNNANSTNSDNSQINSLEKNVEIICDKNNKTSDKEDNVKKEQKSKDCDKRFLRCPAAVSMKHLQKFIRMKFGLTGDHRVDIIYKGEVLPKDFSLMDVAYSFKWKREKPMRFFYRIFTPTKVRPIKIVNTISSGGEKQLQIVPIKSIPENQKSSKEEKIESVENVEKDKLIDETEDQKQNKERLFAHLQLQSKSQTEKETKKVSEKNNESVFDYEEPDEEEIKKFAEKRDREWALQKKLDESKTKGEGYIHVSKKRKKSKHSKNEFVHKKRKLHAEIASNEEDLKLKVKITNNGYKHKHHKSSGQCSEKSHSSDTSTKEKLLQMRQVRHKHTSNEDKIIQTVPIIKLSKDTTSTEKLKITVPNNDPVSEYKDPNEVPPKLPAYIKKLKIKVSEPSSKVTESAVMPKQQAITCSTSPKMGTFLEPSSSNSGFSLHYPIGKEMGKKIPTVQLERNEQTEKQAQKTFFKPFNASSDKPQRIEGKVQQNKIENKKIKQLSSLVTKAQIQITTENKETGNNTKNLERQIATLKQNCSIKASLPEKIDKQITINKDKLKTTTSHYPPGFTVSKVEHGVKRKLEHTENNQDKRPSLEITLISSPTNSPVQMIPKSSDKPIAKRPPPATIPLEKIKKCVNLKSGISIIPKRPEKCDNIGALDLSRTGKSPEGSQRSSPNIGNNSGLTITSNRQLTSLARTNEKTNMGLSNLQMLSKVATEHSSLNNKPPQMMSLSLTKPRPQIPNLQTLKMSSPQNSTNIKSSNLQKLPKLNEIPMKFRPTNAQIRNLRPNQNQNIRNIPNPSLLNQNRNSLISAQNNNSVENVSKPTVSVSSNANTTSGSTTPKEPATIISAVKNILESKVQEKAEISV</sequence>
<dbReference type="PANTHER" id="PTHR10825">
    <property type="entry name" value="RING FINGER DOMAIN-CONTAINING, POLYCOMB GROUP COMPONENT"/>
    <property type="match status" value="1"/>
</dbReference>
<evidence type="ECO:0000256" key="6">
    <source>
        <dbReference type="PROSITE-ProRule" id="PRU00175"/>
    </source>
</evidence>
<evidence type="ECO:0000256" key="5">
    <source>
        <dbReference type="ARBA" id="ARBA00023242"/>
    </source>
</evidence>
<proteinExistence type="predicted"/>
<dbReference type="InterPro" id="IPR001841">
    <property type="entry name" value="Znf_RING"/>
</dbReference>
<feature type="compositionally biased region" description="Low complexity" evidence="8">
    <location>
        <begin position="998"/>
        <end position="1013"/>
    </location>
</feature>
<keyword evidence="4" id="KW-0862">Zinc</keyword>
<evidence type="ECO:0000256" key="7">
    <source>
        <dbReference type="SAM" id="Coils"/>
    </source>
</evidence>
<feature type="region of interest" description="Disordered" evidence="8">
    <location>
        <begin position="986"/>
        <end position="1016"/>
    </location>
</feature>
<feature type="coiled-coil region" evidence="7">
    <location>
        <begin position="342"/>
        <end position="369"/>
    </location>
</feature>
<dbReference type="OrthoDB" id="1305878at2759"/>
<dbReference type="SUPFAM" id="SSF57850">
    <property type="entry name" value="RING/U-box"/>
    <property type="match status" value="1"/>
</dbReference>
<dbReference type="GO" id="GO:1990841">
    <property type="term" value="F:promoter-specific chromatin binding"/>
    <property type="evidence" value="ECO:0007669"/>
    <property type="project" value="TreeGrafter"/>
</dbReference>
<evidence type="ECO:0000313" key="10">
    <source>
        <dbReference type="EMBL" id="CAH1155546.1"/>
    </source>
</evidence>
<feature type="compositionally biased region" description="Basic and acidic residues" evidence="8">
    <location>
        <begin position="755"/>
        <end position="766"/>
    </location>
</feature>
<dbReference type="InterPro" id="IPR013083">
    <property type="entry name" value="Znf_RING/FYVE/PHD"/>
</dbReference>
<evidence type="ECO:0000259" key="9">
    <source>
        <dbReference type="PROSITE" id="PS50089"/>
    </source>
</evidence>
<dbReference type="Pfam" id="PF13923">
    <property type="entry name" value="zf-C3HC4_2"/>
    <property type="match status" value="1"/>
</dbReference>
<dbReference type="PANTHER" id="PTHR10825:SF72">
    <property type="entry name" value="UBIQUITIN-LIKE DOMAIN-CONTAINING PROTEIN"/>
    <property type="match status" value="1"/>
</dbReference>
<dbReference type="Gene3D" id="3.30.40.10">
    <property type="entry name" value="Zinc/RING finger domain, C3HC4 (zinc finger)"/>
    <property type="match status" value="1"/>
</dbReference>
<keyword evidence="11" id="KW-1185">Reference proteome</keyword>
<feature type="compositionally biased region" description="Polar residues" evidence="8">
    <location>
        <begin position="841"/>
        <end position="863"/>
    </location>
</feature>
<dbReference type="GO" id="GO:0008270">
    <property type="term" value="F:zinc ion binding"/>
    <property type="evidence" value="ECO:0007669"/>
    <property type="project" value="UniProtKB-KW"/>
</dbReference>
<evidence type="ECO:0000256" key="3">
    <source>
        <dbReference type="ARBA" id="ARBA00022771"/>
    </source>
</evidence>
<keyword evidence="2" id="KW-0479">Metal-binding</keyword>
<feature type="compositionally biased region" description="Basic and acidic residues" evidence="8">
    <location>
        <begin position="373"/>
        <end position="386"/>
    </location>
</feature>
<feature type="region of interest" description="Disordered" evidence="8">
    <location>
        <begin position="830"/>
        <end position="863"/>
    </location>
</feature>
<evidence type="ECO:0000256" key="4">
    <source>
        <dbReference type="ARBA" id="ARBA00022833"/>
    </source>
</evidence>